<protein>
    <submittedName>
        <fullName evidence="1">Uncharacterized protein</fullName>
    </submittedName>
</protein>
<evidence type="ECO:0000313" key="2">
    <source>
        <dbReference type="Proteomes" id="UP000215086"/>
    </source>
</evidence>
<proteinExistence type="predicted"/>
<dbReference type="EMBL" id="CP018477">
    <property type="protein sequence ID" value="ASV75251.1"/>
    <property type="molecule type" value="Genomic_DNA"/>
</dbReference>
<gene>
    <name evidence="1" type="ORF">THTE_2649</name>
</gene>
<accession>A0A286RH13</accession>
<sequence length="70" mass="7583">MSRPQAGFPSPDKPVPRTYLNRSPARLATVAVHATSTAITAITFRNFIILILSCLIHRGIGPSPKGPVFR</sequence>
<dbReference type="Proteomes" id="UP000215086">
    <property type="component" value="Chromosome"/>
</dbReference>
<organism evidence="1 2">
    <name type="scientific">Thermogutta terrifontis</name>
    <dbReference type="NCBI Taxonomy" id="1331910"/>
    <lineage>
        <taxon>Bacteria</taxon>
        <taxon>Pseudomonadati</taxon>
        <taxon>Planctomycetota</taxon>
        <taxon>Planctomycetia</taxon>
        <taxon>Pirellulales</taxon>
        <taxon>Thermoguttaceae</taxon>
        <taxon>Thermogutta</taxon>
    </lineage>
</organism>
<reference evidence="1 2" key="1">
    <citation type="journal article" name="Front. Microbiol.">
        <title>Sugar Metabolism of the First Thermophilic Planctomycete Thermogutta terrifontis: Comparative Genomic and Transcriptomic Approaches.</title>
        <authorList>
            <person name="Elcheninov A.G."/>
            <person name="Menzel P."/>
            <person name="Gudbergsdottir S.R."/>
            <person name="Slesarev A.I."/>
            <person name="Kadnikov V.V."/>
            <person name="Krogh A."/>
            <person name="Bonch-Osmolovskaya E.A."/>
            <person name="Peng X."/>
            <person name="Kublanov I.V."/>
        </authorList>
    </citation>
    <scope>NUCLEOTIDE SEQUENCE [LARGE SCALE GENOMIC DNA]</scope>
    <source>
        <strain evidence="1 2">R1</strain>
    </source>
</reference>
<dbReference type="KEGG" id="ttf:THTE_2649"/>
<evidence type="ECO:0000313" key="1">
    <source>
        <dbReference type="EMBL" id="ASV75251.1"/>
    </source>
</evidence>
<name>A0A286RH13_9BACT</name>
<keyword evidence="2" id="KW-1185">Reference proteome</keyword>
<dbReference type="AlphaFoldDB" id="A0A286RH13"/>